<organism evidence="1">
    <name type="scientific">marine sediment metagenome</name>
    <dbReference type="NCBI Taxonomy" id="412755"/>
    <lineage>
        <taxon>unclassified sequences</taxon>
        <taxon>metagenomes</taxon>
        <taxon>ecological metagenomes</taxon>
    </lineage>
</organism>
<dbReference type="AlphaFoldDB" id="A0A0F9HPN0"/>
<reference evidence="1" key="1">
    <citation type="journal article" date="2015" name="Nature">
        <title>Complex archaea that bridge the gap between prokaryotes and eukaryotes.</title>
        <authorList>
            <person name="Spang A."/>
            <person name="Saw J.H."/>
            <person name="Jorgensen S.L."/>
            <person name="Zaremba-Niedzwiedzka K."/>
            <person name="Martijn J."/>
            <person name="Lind A.E."/>
            <person name="van Eijk R."/>
            <person name="Schleper C."/>
            <person name="Guy L."/>
            <person name="Ettema T.J."/>
        </authorList>
    </citation>
    <scope>NUCLEOTIDE SEQUENCE</scope>
</reference>
<dbReference type="EMBL" id="LAZR01014495">
    <property type="protein sequence ID" value="KKM17256.1"/>
    <property type="molecule type" value="Genomic_DNA"/>
</dbReference>
<protein>
    <submittedName>
        <fullName evidence="1">Uncharacterized protein</fullName>
    </submittedName>
</protein>
<name>A0A0F9HPN0_9ZZZZ</name>
<sequence>MDLELGGIVYKIFLNNKVRFYRHELTYEPKLPHAEIVGCSGWYNSLDWIVIWHKYALIVTLKESFTNGVNDYYEFPVIQRRLKERKVL</sequence>
<gene>
    <name evidence="1" type="ORF">LCGC14_1677570</name>
</gene>
<proteinExistence type="predicted"/>
<comment type="caution">
    <text evidence="1">The sequence shown here is derived from an EMBL/GenBank/DDBJ whole genome shotgun (WGS) entry which is preliminary data.</text>
</comment>
<accession>A0A0F9HPN0</accession>
<evidence type="ECO:0000313" key="1">
    <source>
        <dbReference type="EMBL" id="KKM17256.1"/>
    </source>
</evidence>